<accession>A0A848LQ23</accession>
<reference evidence="1 2" key="1">
    <citation type="submission" date="2020-04" db="EMBL/GenBank/DDBJ databases">
        <title>Draft genome of Pyxidicoccus fallax type strain.</title>
        <authorList>
            <person name="Whitworth D.E."/>
        </authorList>
    </citation>
    <scope>NUCLEOTIDE SEQUENCE [LARGE SCALE GENOMIC DNA]</scope>
    <source>
        <strain evidence="1 2">DSM 14698</strain>
    </source>
</reference>
<protein>
    <submittedName>
        <fullName evidence="1">Uncharacterized protein</fullName>
    </submittedName>
</protein>
<evidence type="ECO:0000313" key="2">
    <source>
        <dbReference type="Proteomes" id="UP000518300"/>
    </source>
</evidence>
<gene>
    <name evidence="1" type="ORF">HG543_33435</name>
</gene>
<dbReference type="AlphaFoldDB" id="A0A848LQ23"/>
<name>A0A848LQ23_9BACT</name>
<sequence>MLVYGDHPREVDALAEARALAIVRTEVQALSPGLPRHSALVSLLIRVGEWAQGTLDAESAQRGGDGDTPLARACEAALLALGHAVATSWTQGFRADLEPLTPLLESLAALAPREPVRCKVPEGYAFYALYPEAYLEAARAVPSDGRPWRVIGIRGIGTGLAGMVAAGLGTEALCTVRPGGHPFERTLSLSPDLSARLVEEARAGWRFAVVDEGPGLSGSSFGAVADFLEAHGAAPESVTFFPSHAGDLGPQAKAAHRERWARADKRVVDFESLLLRPSDPSHALTRWVEDLTGVAEGAPEDVAGGGWRRLFLSGAPESEWPAVHPWQERRKYLLRAGGRSWLLKFVGLGAHGARAYLQARALAEAGFGVPVAGLRHGFLVQPWLEEARPLSVVPDAVDRWALVERVGAYLGFRSHHFGAVGDECGASPRALWEMARYNTEQTLGRAVSSALDAWEPRLDALASAVRRTVTDNRMHAWEWLVLPGGRVLKADGVDHARGHDLVGCQDLAWDLAGAAVELALDADALGALCTVVERHKGHLPSPEVLRFHRQAYLAFQLGHHMLAAMSYDASAPDEAARLRRAADRYAELLRSELAAFSASHGGR</sequence>
<dbReference type="EMBL" id="JABBJJ010000203">
    <property type="protein sequence ID" value="NMO19742.1"/>
    <property type="molecule type" value="Genomic_DNA"/>
</dbReference>
<dbReference type="Proteomes" id="UP000518300">
    <property type="component" value="Unassembled WGS sequence"/>
</dbReference>
<proteinExistence type="predicted"/>
<organism evidence="1 2">
    <name type="scientific">Pyxidicoccus fallax</name>
    <dbReference type="NCBI Taxonomy" id="394095"/>
    <lineage>
        <taxon>Bacteria</taxon>
        <taxon>Pseudomonadati</taxon>
        <taxon>Myxococcota</taxon>
        <taxon>Myxococcia</taxon>
        <taxon>Myxococcales</taxon>
        <taxon>Cystobacterineae</taxon>
        <taxon>Myxococcaceae</taxon>
        <taxon>Pyxidicoccus</taxon>
    </lineage>
</organism>
<keyword evidence="2" id="KW-1185">Reference proteome</keyword>
<dbReference type="RefSeq" id="WP_169348983.1">
    <property type="nucleotide sequence ID" value="NZ_JABBJJ010000203.1"/>
</dbReference>
<comment type="caution">
    <text evidence="1">The sequence shown here is derived from an EMBL/GenBank/DDBJ whole genome shotgun (WGS) entry which is preliminary data.</text>
</comment>
<evidence type="ECO:0000313" key="1">
    <source>
        <dbReference type="EMBL" id="NMO19742.1"/>
    </source>
</evidence>